<feature type="transmembrane region" description="Helical" evidence="1">
    <location>
        <begin position="30"/>
        <end position="49"/>
    </location>
</feature>
<protein>
    <recommendedName>
        <fullName evidence="4">Transmembrane protein</fullName>
    </recommendedName>
</protein>
<keyword evidence="1" id="KW-1133">Transmembrane helix</keyword>
<organism evidence="2 3">
    <name type="scientific">Phyllosticta paracitricarpa</name>
    <dbReference type="NCBI Taxonomy" id="2016321"/>
    <lineage>
        <taxon>Eukaryota</taxon>
        <taxon>Fungi</taxon>
        <taxon>Dikarya</taxon>
        <taxon>Ascomycota</taxon>
        <taxon>Pezizomycotina</taxon>
        <taxon>Dothideomycetes</taxon>
        <taxon>Dothideomycetes incertae sedis</taxon>
        <taxon>Botryosphaeriales</taxon>
        <taxon>Phyllostictaceae</taxon>
        <taxon>Phyllosticta</taxon>
    </lineage>
</organism>
<gene>
    <name evidence="2" type="ORF">JOL62DRAFT_561441</name>
</gene>
<evidence type="ECO:0008006" key="4">
    <source>
        <dbReference type="Google" id="ProtNLM"/>
    </source>
</evidence>
<keyword evidence="1" id="KW-0472">Membrane</keyword>
<proteinExistence type="predicted"/>
<accession>A0ABR1NJW8</accession>
<evidence type="ECO:0000313" key="2">
    <source>
        <dbReference type="EMBL" id="KAK7615473.1"/>
    </source>
</evidence>
<keyword evidence="1" id="KW-0812">Transmembrane</keyword>
<comment type="caution">
    <text evidence="2">The sequence shown here is derived from an EMBL/GenBank/DDBJ whole genome shotgun (WGS) entry which is preliminary data.</text>
</comment>
<keyword evidence="3" id="KW-1185">Reference proteome</keyword>
<dbReference type="EMBL" id="JBBPBF010000001">
    <property type="protein sequence ID" value="KAK7615473.1"/>
    <property type="molecule type" value="Genomic_DNA"/>
</dbReference>
<name>A0ABR1NJW8_9PEZI</name>
<sequence>MTGRERRIRGETEALCVLCRLDGWMDRFPWFGLFRFISGGVGLMGWGVFLSLRLFGALCCVVLCCVALGAAGVEILCVWFLSEEEEEEEVLVVGVAKGECALHQVYERNQVCVQ</sequence>
<evidence type="ECO:0000256" key="1">
    <source>
        <dbReference type="SAM" id="Phobius"/>
    </source>
</evidence>
<evidence type="ECO:0000313" key="3">
    <source>
        <dbReference type="Proteomes" id="UP001367316"/>
    </source>
</evidence>
<reference evidence="2 3" key="1">
    <citation type="submission" date="2024-04" db="EMBL/GenBank/DDBJ databases">
        <title>Phyllosticta paracitricarpa is synonymous to the EU quarantine fungus P. citricarpa based on phylogenomic analyses.</title>
        <authorList>
            <consortium name="Lawrence Berkeley National Laboratory"/>
            <person name="Van ingen-buijs V.A."/>
            <person name="Van westerhoven A.C."/>
            <person name="Haridas S."/>
            <person name="Skiadas P."/>
            <person name="Martin F."/>
            <person name="Groenewald J.Z."/>
            <person name="Crous P.W."/>
            <person name="Seidl M.F."/>
        </authorList>
    </citation>
    <scope>NUCLEOTIDE SEQUENCE [LARGE SCALE GENOMIC DNA]</scope>
    <source>
        <strain evidence="2 3">CBS 141358</strain>
    </source>
</reference>
<feature type="transmembrane region" description="Helical" evidence="1">
    <location>
        <begin position="55"/>
        <end position="81"/>
    </location>
</feature>
<dbReference type="Proteomes" id="UP001367316">
    <property type="component" value="Unassembled WGS sequence"/>
</dbReference>